<name>A0A397UHW8_9GLOM</name>
<organism evidence="1 2">
    <name type="scientific">Gigaspora rosea</name>
    <dbReference type="NCBI Taxonomy" id="44941"/>
    <lineage>
        <taxon>Eukaryota</taxon>
        <taxon>Fungi</taxon>
        <taxon>Fungi incertae sedis</taxon>
        <taxon>Mucoromycota</taxon>
        <taxon>Glomeromycotina</taxon>
        <taxon>Glomeromycetes</taxon>
        <taxon>Diversisporales</taxon>
        <taxon>Gigasporaceae</taxon>
        <taxon>Gigaspora</taxon>
    </lineage>
</organism>
<dbReference type="AlphaFoldDB" id="A0A397UHW8"/>
<gene>
    <name evidence="1" type="ORF">C2G38_2208033</name>
</gene>
<reference evidence="1 2" key="1">
    <citation type="submission" date="2018-06" db="EMBL/GenBank/DDBJ databases">
        <title>Comparative genomics reveals the genomic features of Rhizophagus irregularis, R. cerebriforme, R. diaphanum and Gigaspora rosea, and their symbiotic lifestyle signature.</title>
        <authorList>
            <person name="Morin E."/>
            <person name="San Clemente H."/>
            <person name="Chen E.C.H."/>
            <person name="De La Providencia I."/>
            <person name="Hainaut M."/>
            <person name="Kuo A."/>
            <person name="Kohler A."/>
            <person name="Murat C."/>
            <person name="Tang N."/>
            <person name="Roy S."/>
            <person name="Loubradou J."/>
            <person name="Henrissat B."/>
            <person name="Grigoriev I.V."/>
            <person name="Corradi N."/>
            <person name="Roux C."/>
            <person name="Martin F.M."/>
        </authorList>
    </citation>
    <scope>NUCLEOTIDE SEQUENCE [LARGE SCALE GENOMIC DNA]</scope>
    <source>
        <strain evidence="1 2">DAOM 194757</strain>
    </source>
</reference>
<protein>
    <submittedName>
        <fullName evidence="1">Uncharacterized protein</fullName>
    </submittedName>
</protein>
<accession>A0A397UHW8</accession>
<sequence>MSKLLIPNVNDKFESLKAFENATRSAAKYEGFAFSRKDSNLLGVKENCPLLFYDVQKVENGNITEETRKRKRNTRCDGCHAYIRAVVTNFIRPQLNEIATFSQYCTISPNLKNLVQQLHNNNEPTRIITAAINKHFVAIKLKPFVPVPPIINGWKKICLNLARYRKIYS</sequence>
<dbReference type="EMBL" id="QKWP01001335">
    <property type="protein sequence ID" value="RIB09714.1"/>
    <property type="molecule type" value="Genomic_DNA"/>
</dbReference>
<keyword evidence="2" id="KW-1185">Reference proteome</keyword>
<evidence type="ECO:0000313" key="2">
    <source>
        <dbReference type="Proteomes" id="UP000266673"/>
    </source>
</evidence>
<dbReference type="OrthoDB" id="2486147at2759"/>
<dbReference type="Proteomes" id="UP000266673">
    <property type="component" value="Unassembled WGS sequence"/>
</dbReference>
<comment type="caution">
    <text evidence="1">The sequence shown here is derived from an EMBL/GenBank/DDBJ whole genome shotgun (WGS) entry which is preliminary data.</text>
</comment>
<proteinExistence type="predicted"/>
<evidence type="ECO:0000313" key="1">
    <source>
        <dbReference type="EMBL" id="RIB09714.1"/>
    </source>
</evidence>